<dbReference type="STRING" id="1503.CLPU_5c01110"/>
<dbReference type="GO" id="GO:0004298">
    <property type="term" value="F:threonine-type endopeptidase activity"/>
    <property type="evidence" value="ECO:0007669"/>
    <property type="project" value="UniProtKB-KW"/>
</dbReference>
<comment type="function">
    <text evidence="8">Protease subunit of a proteasome-like degradation complex believed to be a general protein degrading machinery.</text>
</comment>
<protein>
    <recommendedName>
        <fullName evidence="8">ATP-dependent protease subunit HslV</fullName>
        <ecNumber evidence="8">3.4.25.2</ecNumber>
    </recommendedName>
</protein>
<dbReference type="PANTHER" id="PTHR32194">
    <property type="entry name" value="METALLOPROTEASE TLDD"/>
    <property type="match status" value="1"/>
</dbReference>
<feature type="binding site" evidence="8">
    <location>
        <position position="167"/>
    </location>
    <ligand>
        <name>Na(+)</name>
        <dbReference type="ChEBI" id="CHEBI:29101"/>
    </ligand>
</feature>
<evidence type="ECO:0000256" key="8">
    <source>
        <dbReference type="HAMAP-Rule" id="MF_00248"/>
    </source>
</evidence>
<dbReference type="NCBIfam" id="TIGR03692">
    <property type="entry name" value="ATP_dep_HslV"/>
    <property type="match status" value="1"/>
</dbReference>
<proteinExistence type="inferred from homology"/>
<keyword evidence="5 8" id="KW-0479">Metal-binding</keyword>
<evidence type="ECO:0000256" key="6">
    <source>
        <dbReference type="ARBA" id="ARBA00022801"/>
    </source>
</evidence>
<gene>
    <name evidence="8 9" type="primary">hslV</name>
    <name evidence="9" type="ORF">CLPU_5c01110</name>
</gene>
<dbReference type="PANTHER" id="PTHR32194:SF0">
    <property type="entry name" value="ATP-DEPENDENT PROTEASE SUBUNIT HSLV"/>
    <property type="match status" value="1"/>
</dbReference>
<dbReference type="PROSITE" id="PS51476">
    <property type="entry name" value="PROTEASOME_BETA_2"/>
    <property type="match status" value="1"/>
</dbReference>
<dbReference type="AlphaFoldDB" id="A0A0L0WBA0"/>
<reference evidence="10" key="1">
    <citation type="submission" date="2015-07" db="EMBL/GenBank/DDBJ databases">
        <title>Draft genome sequence of the purine-degrading Gottschalkia purinilyticum DSM 1384 (formerly Clostridium purinilyticum).</title>
        <authorList>
            <person name="Poehlein A."/>
            <person name="Schiel-Bengelsdorf B."/>
            <person name="Bengelsdorf F.R."/>
            <person name="Daniel R."/>
            <person name="Duerre P."/>
        </authorList>
    </citation>
    <scope>NUCLEOTIDE SEQUENCE [LARGE SCALE GENOMIC DNA]</scope>
    <source>
        <strain evidence="10">DSM 1384</strain>
    </source>
</reference>
<evidence type="ECO:0000313" key="10">
    <source>
        <dbReference type="Proteomes" id="UP000037267"/>
    </source>
</evidence>
<evidence type="ECO:0000256" key="7">
    <source>
        <dbReference type="ARBA" id="ARBA00023053"/>
    </source>
</evidence>
<dbReference type="GO" id="GO:0046872">
    <property type="term" value="F:metal ion binding"/>
    <property type="evidence" value="ECO:0007669"/>
    <property type="project" value="UniProtKB-KW"/>
</dbReference>
<dbReference type="GO" id="GO:0005839">
    <property type="term" value="C:proteasome core complex"/>
    <property type="evidence" value="ECO:0007669"/>
    <property type="project" value="InterPro"/>
</dbReference>
<keyword evidence="6 8" id="KW-0378">Hydrolase</keyword>
<keyword evidence="8" id="KW-0021">Allosteric enzyme</keyword>
<dbReference type="RefSeq" id="WP_050354902.1">
    <property type="nucleotide sequence ID" value="NZ_LGSS01000005.1"/>
</dbReference>
<feature type="binding site" evidence="8">
    <location>
        <position position="161"/>
    </location>
    <ligand>
        <name>Na(+)</name>
        <dbReference type="ChEBI" id="CHEBI:29101"/>
    </ligand>
</feature>
<evidence type="ECO:0000256" key="4">
    <source>
        <dbReference type="ARBA" id="ARBA00022670"/>
    </source>
</evidence>
<dbReference type="GO" id="GO:0009376">
    <property type="term" value="C:HslUV protease complex"/>
    <property type="evidence" value="ECO:0007669"/>
    <property type="project" value="UniProtKB-UniRule"/>
</dbReference>
<keyword evidence="3 8" id="KW-0963">Cytoplasm</keyword>
<comment type="activity regulation">
    <text evidence="8">Allosterically activated by HslU binding.</text>
</comment>
<keyword evidence="4 8" id="KW-0645">Protease</keyword>
<evidence type="ECO:0000256" key="2">
    <source>
        <dbReference type="ARBA" id="ARBA00006053"/>
    </source>
</evidence>
<dbReference type="EMBL" id="LGSS01000005">
    <property type="protein sequence ID" value="KNF08804.1"/>
    <property type="molecule type" value="Genomic_DNA"/>
</dbReference>
<dbReference type="Proteomes" id="UP000037267">
    <property type="component" value="Unassembled WGS sequence"/>
</dbReference>
<evidence type="ECO:0000256" key="5">
    <source>
        <dbReference type="ARBA" id="ARBA00022723"/>
    </source>
</evidence>
<dbReference type="HAMAP" id="MF_00248">
    <property type="entry name" value="HslV"/>
    <property type="match status" value="1"/>
</dbReference>
<keyword evidence="10" id="KW-1185">Reference proteome</keyword>
<comment type="caution">
    <text evidence="9">The sequence shown here is derived from an EMBL/GenBank/DDBJ whole genome shotgun (WGS) entry which is preliminary data.</text>
</comment>
<keyword evidence="8" id="KW-0888">Threonine protease</keyword>
<evidence type="ECO:0000256" key="3">
    <source>
        <dbReference type="ARBA" id="ARBA00022490"/>
    </source>
</evidence>
<dbReference type="InterPro" id="IPR022281">
    <property type="entry name" value="ATP-dep_Prtase_HsIV_su"/>
</dbReference>
<dbReference type="Pfam" id="PF00227">
    <property type="entry name" value="Proteasome"/>
    <property type="match status" value="1"/>
</dbReference>
<comment type="subunit">
    <text evidence="8">A double ring-shaped homohexamer of HslV is capped on each side by a ring-shaped HslU homohexamer. The assembly of the HslU/HslV complex is dependent on binding of ATP.</text>
</comment>
<comment type="subcellular location">
    <subcellularLocation>
        <location evidence="1 8">Cytoplasm</location>
    </subcellularLocation>
</comment>
<organism evidence="9 10">
    <name type="scientific">Gottschalkia purinilytica</name>
    <name type="common">Clostridium purinilyticum</name>
    <dbReference type="NCBI Taxonomy" id="1503"/>
    <lineage>
        <taxon>Bacteria</taxon>
        <taxon>Bacillati</taxon>
        <taxon>Bacillota</taxon>
        <taxon>Tissierellia</taxon>
        <taxon>Tissierellales</taxon>
        <taxon>Gottschalkiaceae</taxon>
        <taxon>Gottschalkia</taxon>
    </lineage>
</organism>
<comment type="similarity">
    <text evidence="2 8">Belongs to the peptidase T1B family. HslV subfamily.</text>
</comment>
<dbReference type="InterPro" id="IPR023333">
    <property type="entry name" value="Proteasome_suB-type"/>
</dbReference>
<comment type="catalytic activity">
    <reaction evidence="8">
        <text>ATP-dependent cleavage of peptide bonds with broad specificity.</text>
        <dbReference type="EC" id="3.4.25.2"/>
    </reaction>
</comment>
<dbReference type="InterPro" id="IPR001353">
    <property type="entry name" value="Proteasome_sua/b"/>
</dbReference>
<dbReference type="SUPFAM" id="SSF56235">
    <property type="entry name" value="N-terminal nucleophile aminohydrolases (Ntn hydrolases)"/>
    <property type="match status" value="1"/>
</dbReference>
<dbReference type="Gene3D" id="3.60.20.10">
    <property type="entry name" value="Glutamine Phosphoribosylpyrophosphate, subunit 1, domain 1"/>
    <property type="match status" value="1"/>
</dbReference>
<feature type="active site" evidence="8">
    <location>
        <position position="5"/>
    </location>
</feature>
<dbReference type="InterPro" id="IPR029055">
    <property type="entry name" value="Ntn_hydrolases_N"/>
</dbReference>
<dbReference type="PATRIC" id="fig|1503.3.peg.2636"/>
<dbReference type="EC" id="3.4.25.2" evidence="8"/>
<sequence length="176" mass="18790">MLKGTTIIAVKKGERTAIAGDGQVTFGDKTVMKHSAKKVRKIYNDKVVIGFAGSVSDALTLAEMLEEKLEQNGGNLKRASVELAREWRRDKVMAKLEAMLIASDKENLLVISGTGEVIEPDDGVVAIGSGGSYALAAGKALIMYSDLDISDIAKEALLIASSICVYTNNNISIEEL</sequence>
<dbReference type="OrthoDB" id="9804884at2"/>
<keyword evidence="7 8" id="KW-0915">Sodium</keyword>
<dbReference type="CDD" id="cd01913">
    <property type="entry name" value="protease_HslV"/>
    <property type="match status" value="1"/>
</dbReference>
<accession>A0A0L0WBA0</accession>
<dbReference type="GO" id="GO:0051603">
    <property type="term" value="P:proteolysis involved in protein catabolic process"/>
    <property type="evidence" value="ECO:0007669"/>
    <property type="project" value="InterPro"/>
</dbReference>
<dbReference type="PIRSF" id="PIRSF039093">
    <property type="entry name" value="HslV"/>
    <property type="match status" value="1"/>
</dbReference>
<dbReference type="NCBIfam" id="NF003964">
    <property type="entry name" value="PRK05456.1"/>
    <property type="match status" value="1"/>
</dbReference>
<feature type="binding site" evidence="8">
    <location>
        <position position="164"/>
    </location>
    <ligand>
        <name>Na(+)</name>
        <dbReference type="ChEBI" id="CHEBI:29101"/>
    </ligand>
</feature>
<name>A0A0L0WBA0_GOTPU</name>
<evidence type="ECO:0000256" key="1">
    <source>
        <dbReference type="ARBA" id="ARBA00004496"/>
    </source>
</evidence>
<evidence type="ECO:0000313" key="9">
    <source>
        <dbReference type="EMBL" id="KNF08804.1"/>
    </source>
</evidence>